<dbReference type="Gramene" id="TraesSTA4A03G02104990.1">
    <property type="protein sequence ID" value="TraesSTA4A03G02104990.1"/>
    <property type="gene ID" value="TraesSTA4A03G02104990"/>
</dbReference>
<dbReference type="Gramene" id="TraesLAC4A03G02062310.1">
    <property type="protein sequence ID" value="TraesLAC4A03G02062310.1"/>
    <property type="gene ID" value="TraesLAC4A03G02062310"/>
</dbReference>
<feature type="compositionally biased region" description="Low complexity" evidence="5">
    <location>
        <begin position="99"/>
        <end position="113"/>
    </location>
</feature>
<dbReference type="Gramene" id="TraesLDM4A03G02107180.1">
    <property type="protein sequence ID" value="TraesLDM4A03G02107180.1"/>
    <property type="gene ID" value="TraesLDM4A03G02107180"/>
</dbReference>
<dbReference type="STRING" id="4565.A0A3B6HUA9"/>
<protein>
    <recommendedName>
        <fullName evidence="7">Bifunctional inhibitor/plant lipid transfer protein/seed storage helical domain-containing protein</fullName>
    </recommendedName>
</protein>
<evidence type="ECO:0000256" key="4">
    <source>
        <dbReference type="ARBA" id="ARBA00023180"/>
    </source>
</evidence>
<dbReference type="CDD" id="cd00010">
    <property type="entry name" value="AAI_LTSS"/>
    <property type="match status" value="1"/>
</dbReference>
<feature type="region of interest" description="Disordered" evidence="5">
    <location>
        <begin position="44"/>
        <end position="120"/>
    </location>
</feature>
<reference evidence="8" key="2">
    <citation type="submission" date="2018-10" db="UniProtKB">
        <authorList>
            <consortium name="EnsemblPlants"/>
        </authorList>
    </citation>
    <scope>IDENTIFICATION</scope>
</reference>
<evidence type="ECO:0000313" key="9">
    <source>
        <dbReference type="Proteomes" id="UP000019116"/>
    </source>
</evidence>
<dbReference type="InterPro" id="IPR036312">
    <property type="entry name" value="Bifun_inhib/LTP/seed_sf"/>
</dbReference>
<dbReference type="InterPro" id="IPR016140">
    <property type="entry name" value="Bifunc_inhib/LTP/seed_store"/>
</dbReference>
<sequence>MAASRCSTTVVLLVVVTVAVVVAAALMQPAEAATRRRADTRVLWYPGTRQRSPSGFRGFPRSRLSPPSAGRLTPPSPSGRPMTPPPSQAQAPPAPISPPCTAANPQPGFPGLPVGFGGSSPSPPLAPTDCVTPLAGLMTCASFLTGSEAETPTPQSECCGGLGMFLNSSAAADDRSLRCLCPVILGDVNRMLPKPIDPVRMMYLPIACGVVLPPQVLFICFTGQPTPPVVNRIPDSWKTSSSSALSP</sequence>
<accession>A0A3B6HUA9</accession>
<evidence type="ECO:0000256" key="1">
    <source>
        <dbReference type="ARBA" id="ARBA00009748"/>
    </source>
</evidence>
<evidence type="ECO:0000259" key="7">
    <source>
        <dbReference type="Pfam" id="PF14368"/>
    </source>
</evidence>
<dbReference type="PANTHER" id="PTHR33044">
    <property type="entry name" value="BIFUNCTIONAL INHIBITOR/LIPID-TRANSFER PROTEIN/SEED STORAGE 2S ALBUMIN SUPERFAMILY PROTEIN-RELATED"/>
    <property type="match status" value="1"/>
</dbReference>
<evidence type="ECO:0000256" key="3">
    <source>
        <dbReference type="ARBA" id="ARBA00023157"/>
    </source>
</evidence>
<comment type="similarity">
    <text evidence="1">Belongs to the plant LTP family.</text>
</comment>
<dbReference type="Gramene" id="TraesCAD_scaffold_062784_01G000100.1">
    <property type="protein sequence ID" value="TraesCAD_scaffold_062784_01G000100.1"/>
    <property type="gene ID" value="TraesCAD_scaffold_062784_01G000100"/>
</dbReference>
<organism evidence="8">
    <name type="scientific">Triticum aestivum</name>
    <name type="common">Wheat</name>
    <dbReference type="NCBI Taxonomy" id="4565"/>
    <lineage>
        <taxon>Eukaryota</taxon>
        <taxon>Viridiplantae</taxon>
        <taxon>Streptophyta</taxon>
        <taxon>Embryophyta</taxon>
        <taxon>Tracheophyta</taxon>
        <taxon>Spermatophyta</taxon>
        <taxon>Magnoliopsida</taxon>
        <taxon>Liliopsida</taxon>
        <taxon>Poales</taxon>
        <taxon>Poaceae</taxon>
        <taxon>BOP clade</taxon>
        <taxon>Pooideae</taxon>
        <taxon>Triticodae</taxon>
        <taxon>Triticeae</taxon>
        <taxon>Triticinae</taxon>
        <taxon>Triticum</taxon>
    </lineage>
</organism>
<dbReference type="Gramene" id="TraesNOR4A03G02130370.1">
    <property type="protein sequence ID" value="TraesNOR4A03G02130370.1"/>
    <property type="gene ID" value="TraesNOR4A03G02130370"/>
</dbReference>
<feature type="chain" id="PRO_5043175028" description="Bifunctional inhibitor/plant lipid transfer protein/seed storage helical domain-containing protein" evidence="6">
    <location>
        <begin position="33"/>
        <end position="247"/>
    </location>
</feature>
<dbReference type="OrthoDB" id="687302at2759"/>
<dbReference type="Pfam" id="PF14368">
    <property type="entry name" value="LTP_2"/>
    <property type="match status" value="1"/>
</dbReference>
<dbReference type="PaxDb" id="4565-Traes_4AL_BD68A9279.2"/>
<feature type="domain" description="Bifunctional inhibitor/plant lipid transfer protein/seed storage helical" evidence="7">
    <location>
        <begin position="122"/>
        <end position="215"/>
    </location>
</feature>
<dbReference type="Gene3D" id="1.10.110.10">
    <property type="entry name" value="Plant lipid-transfer and hydrophobic proteins"/>
    <property type="match status" value="1"/>
</dbReference>
<dbReference type="Gramene" id="TraesROB_scaffold_049670_01G000100.1">
    <property type="protein sequence ID" value="TraesROB_scaffold_049670_01G000100.1"/>
    <property type="gene ID" value="TraesROB_scaffold_049670_01G000100"/>
</dbReference>
<dbReference type="SUPFAM" id="SSF47699">
    <property type="entry name" value="Bifunctional inhibitor/lipid-transfer protein/seed storage 2S albumin"/>
    <property type="match status" value="1"/>
</dbReference>
<evidence type="ECO:0000256" key="2">
    <source>
        <dbReference type="ARBA" id="ARBA00022729"/>
    </source>
</evidence>
<name>A0A3B6HUA9_WHEAT</name>
<evidence type="ECO:0000256" key="6">
    <source>
        <dbReference type="SAM" id="SignalP"/>
    </source>
</evidence>
<dbReference type="InterPro" id="IPR043325">
    <property type="entry name" value="LTSS"/>
</dbReference>
<evidence type="ECO:0000256" key="5">
    <source>
        <dbReference type="SAM" id="MobiDB-lite"/>
    </source>
</evidence>
<gene>
    <name evidence="8" type="primary">LOC123091513</name>
</gene>
<dbReference type="Gramene" id="TraesJAG4A03G02109700.1">
    <property type="protein sequence ID" value="TraesJAG4A03G02109700.1"/>
    <property type="gene ID" value="TraesJAG4A03G02109700"/>
</dbReference>
<dbReference type="Gramene" id="TraesSYM4A03G02135770.1">
    <property type="protein sequence ID" value="TraesSYM4A03G02135770.1"/>
    <property type="gene ID" value="TraesSYM4A03G02135770"/>
</dbReference>
<dbReference type="AlphaFoldDB" id="A0A3B6HUA9"/>
<keyword evidence="2 6" id="KW-0732">Signal</keyword>
<dbReference type="Gramene" id="TraesWEE_scaffold_104905_01G000100.1">
    <property type="protein sequence ID" value="TraesWEE_scaffold_104905_01G000100.1"/>
    <property type="gene ID" value="TraesWEE_scaffold_104905_01G000100"/>
</dbReference>
<dbReference type="Gramene" id="TraesARI4A03G02145850.1">
    <property type="protein sequence ID" value="TraesARI4A03G02145850.1"/>
    <property type="gene ID" value="TraesARI4A03G02145850"/>
</dbReference>
<keyword evidence="3" id="KW-1015">Disulfide bond</keyword>
<dbReference type="Gramene" id="TraesCLE_scaffold_107700_01G000100.1">
    <property type="protein sequence ID" value="TraesCLE_scaffold_107700_01G000100.1"/>
    <property type="gene ID" value="TraesCLE_scaffold_107700_01G000100"/>
</dbReference>
<proteinExistence type="inferred from homology"/>
<reference evidence="8" key="1">
    <citation type="submission" date="2018-08" db="EMBL/GenBank/DDBJ databases">
        <authorList>
            <person name="Rossello M."/>
        </authorList>
    </citation>
    <scope>NUCLEOTIDE SEQUENCE [LARGE SCALE GENOMIC DNA]</scope>
    <source>
        <strain evidence="8">cv. Chinese Spring</strain>
    </source>
</reference>
<dbReference type="EnsemblPlants" id="TraesCS4A02G195500.1">
    <property type="protein sequence ID" value="TraesCS4A02G195500.1"/>
    <property type="gene ID" value="TraesCS4A02G195500"/>
</dbReference>
<feature type="compositionally biased region" description="Pro residues" evidence="5">
    <location>
        <begin position="74"/>
        <end position="98"/>
    </location>
</feature>
<dbReference type="Gramene" id="TraesMAC4A03G02107890.1">
    <property type="protein sequence ID" value="TraesMAC4A03G02107890.1"/>
    <property type="gene ID" value="TraesMAC4A03G02107890"/>
</dbReference>
<dbReference type="Gramene" id="TraesCS4A03G0523000.1">
    <property type="protein sequence ID" value="TraesCS4A03G0523000.1.CDS"/>
    <property type="gene ID" value="TraesCS4A03G0523000"/>
</dbReference>
<keyword evidence="4" id="KW-0325">Glycoprotein</keyword>
<dbReference type="Gramene" id="TraesCS4A02G195500.1">
    <property type="protein sequence ID" value="TraesCS4A02G195500.1"/>
    <property type="gene ID" value="TraesCS4A02G195500"/>
</dbReference>
<dbReference type="Proteomes" id="UP000019116">
    <property type="component" value="Chromosome 4A"/>
</dbReference>
<keyword evidence="9" id="KW-1185">Reference proteome</keyword>
<dbReference type="Gramene" id="TraesRN4A0100533000.1">
    <property type="protein sequence ID" value="TraesRN4A0100533000.1"/>
    <property type="gene ID" value="TraesRN4A0100533000"/>
</dbReference>
<feature type="signal peptide" evidence="6">
    <location>
        <begin position="1"/>
        <end position="32"/>
    </location>
</feature>
<dbReference type="Gramene" id="TraesJUL4A03G02127690.1">
    <property type="protein sequence ID" value="TraesJUL4A03G02127690.1"/>
    <property type="gene ID" value="TraesJUL4A03G02127690"/>
</dbReference>
<evidence type="ECO:0000313" key="8">
    <source>
        <dbReference type="EnsemblPlants" id="TraesCS4A02G195500.1"/>
    </source>
</evidence>